<organism evidence="1 2">
    <name type="scientific">Elysia marginata</name>
    <dbReference type="NCBI Taxonomy" id="1093978"/>
    <lineage>
        <taxon>Eukaryota</taxon>
        <taxon>Metazoa</taxon>
        <taxon>Spiralia</taxon>
        <taxon>Lophotrochozoa</taxon>
        <taxon>Mollusca</taxon>
        <taxon>Gastropoda</taxon>
        <taxon>Heterobranchia</taxon>
        <taxon>Euthyneura</taxon>
        <taxon>Panpulmonata</taxon>
        <taxon>Sacoglossa</taxon>
        <taxon>Placobranchoidea</taxon>
        <taxon>Plakobranchidae</taxon>
        <taxon>Elysia</taxon>
    </lineage>
</organism>
<dbReference type="AlphaFoldDB" id="A0AAV4GCW9"/>
<gene>
    <name evidence="1" type="ORF">ElyMa_005970800</name>
</gene>
<name>A0AAV4GCW9_9GAST</name>
<dbReference type="EMBL" id="BMAT01011991">
    <property type="protein sequence ID" value="GFR83237.1"/>
    <property type="molecule type" value="Genomic_DNA"/>
</dbReference>
<proteinExistence type="predicted"/>
<reference evidence="1 2" key="1">
    <citation type="journal article" date="2021" name="Elife">
        <title>Chloroplast acquisition without the gene transfer in kleptoplastic sea slugs, Plakobranchus ocellatus.</title>
        <authorList>
            <person name="Maeda T."/>
            <person name="Takahashi S."/>
            <person name="Yoshida T."/>
            <person name="Shimamura S."/>
            <person name="Takaki Y."/>
            <person name="Nagai Y."/>
            <person name="Toyoda A."/>
            <person name="Suzuki Y."/>
            <person name="Arimoto A."/>
            <person name="Ishii H."/>
            <person name="Satoh N."/>
            <person name="Nishiyama T."/>
            <person name="Hasebe M."/>
            <person name="Maruyama T."/>
            <person name="Minagawa J."/>
            <person name="Obokata J."/>
            <person name="Shigenobu S."/>
        </authorList>
    </citation>
    <scope>NUCLEOTIDE SEQUENCE [LARGE SCALE GENOMIC DNA]</scope>
</reference>
<sequence length="101" mass="10766">MSRAPAGHWSAKDTVSWSGPDLLPVLLPARSLDARLLQPLQGPGAPAAPTNLHAPRQCAGWRRARAPSSGKHVFNLSPPAFSDDAHVHCTSATYSKSAEKY</sequence>
<dbReference type="Proteomes" id="UP000762676">
    <property type="component" value="Unassembled WGS sequence"/>
</dbReference>
<comment type="caution">
    <text evidence="1">The sequence shown here is derived from an EMBL/GenBank/DDBJ whole genome shotgun (WGS) entry which is preliminary data.</text>
</comment>
<keyword evidence="2" id="KW-1185">Reference proteome</keyword>
<evidence type="ECO:0000313" key="1">
    <source>
        <dbReference type="EMBL" id="GFR83237.1"/>
    </source>
</evidence>
<accession>A0AAV4GCW9</accession>
<evidence type="ECO:0000313" key="2">
    <source>
        <dbReference type="Proteomes" id="UP000762676"/>
    </source>
</evidence>
<protein>
    <submittedName>
        <fullName evidence="1">Uncharacterized protein</fullName>
    </submittedName>
</protein>